<dbReference type="EMBL" id="MWPR01000026">
    <property type="protein sequence ID" value="ORJ49190.1"/>
    <property type="molecule type" value="Genomic_DNA"/>
</dbReference>
<name>A0A9P3WF45_KLUIN</name>
<evidence type="ECO:0000313" key="1">
    <source>
        <dbReference type="EMBL" id="HAT3581589.1"/>
    </source>
</evidence>
<evidence type="ECO:0000313" key="2">
    <source>
        <dbReference type="EMBL" id="ORJ49190.1"/>
    </source>
</evidence>
<dbReference type="Proteomes" id="UP000192521">
    <property type="component" value="Unassembled WGS sequence"/>
</dbReference>
<dbReference type="EMBL" id="DACSUM010000012">
    <property type="protein sequence ID" value="HAT3581589.1"/>
    <property type="molecule type" value="Genomic_DNA"/>
</dbReference>
<reference evidence="1" key="2">
    <citation type="journal article" date="2018" name="Genome Biol.">
        <title>SKESA: strategic k-mer extension for scrupulous assemblies.</title>
        <authorList>
            <person name="Souvorov A."/>
            <person name="Agarwala R."/>
            <person name="Lipman D.J."/>
        </authorList>
    </citation>
    <scope>NUCLEOTIDE SEQUENCE</scope>
    <source>
        <strain evidence="1">CAVp300</strain>
    </source>
</reference>
<evidence type="ECO:0000313" key="3">
    <source>
        <dbReference type="Proteomes" id="UP000192521"/>
    </source>
</evidence>
<proteinExistence type="predicted"/>
<dbReference type="AlphaFoldDB" id="A0A9P3WF45"/>
<dbReference type="OrthoDB" id="6625477at2"/>
<comment type="caution">
    <text evidence="1">The sequence shown here is derived from an EMBL/GenBank/DDBJ whole genome shotgun (WGS) entry which is preliminary data.</text>
</comment>
<dbReference type="Proteomes" id="UP000867740">
    <property type="component" value="Unassembled WGS sequence"/>
</dbReference>
<organism evidence="1 4">
    <name type="scientific">Kluyvera intermedia</name>
    <name type="common">Enterobacter intermedius</name>
    <dbReference type="NCBI Taxonomy" id="61648"/>
    <lineage>
        <taxon>Bacteria</taxon>
        <taxon>Pseudomonadati</taxon>
        <taxon>Pseudomonadota</taxon>
        <taxon>Gammaproteobacteria</taxon>
        <taxon>Enterobacterales</taxon>
        <taxon>Enterobacteriaceae</taxon>
        <taxon>Kluyvera</taxon>
    </lineage>
</organism>
<evidence type="ECO:0000313" key="4">
    <source>
        <dbReference type="Proteomes" id="UP000867740"/>
    </source>
</evidence>
<accession>A0A9P3WF45</accession>
<reference evidence="2 3" key="1">
    <citation type="submission" date="2017-02" db="EMBL/GenBank/DDBJ databases">
        <title>Draft genome sequence of a Kluyvera intermedia isolate from a patient with a pancreatic abscess.</title>
        <authorList>
            <person name="Thele R."/>
        </authorList>
    </citation>
    <scope>NUCLEOTIDE SEQUENCE [LARGE SCALE GENOMIC DNA]</scope>
    <source>
        <strain evidence="2 3">FOSA7093</strain>
    </source>
</reference>
<protein>
    <submittedName>
        <fullName evidence="1">Uncharacterized protein</fullName>
    </submittedName>
</protein>
<gene>
    <name evidence="2" type="ORF">B2M27_16510</name>
    <name evidence="1" type="ORF">I8531_001879</name>
</gene>
<reference evidence="1" key="3">
    <citation type="submission" date="2020-10" db="EMBL/GenBank/DDBJ databases">
        <authorList>
            <consortium name="NCBI Pathogen Detection Project"/>
        </authorList>
    </citation>
    <scope>NUCLEOTIDE SEQUENCE</scope>
    <source>
        <strain evidence="1">CAVp300</strain>
    </source>
</reference>
<dbReference type="RefSeq" id="WP_047369002.1">
    <property type="nucleotide sequence ID" value="NZ_CABMNU010000005.1"/>
</dbReference>
<sequence length="141" mass="16150">MKAESQNQGHPLHLDPLSDKNVLVPPFVKTIAVRLSWVAAGDESELYQLLSRPYYQDGVSTEYFARLSARLPFIAPQQAPLAMADYTILLVTVWLDIEELYHRGVVLPEQIMQGLMEKTTTMRAHDCREENREHGDMCQHQ</sequence>
<keyword evidence="3" id="KW-1185">Reference proteome</keyword>